<dbReference type="Proteomes" id="UP000580043">
    <property type="component" value="Unassembled WGS sequence"/>
</dbReference>
<keyword evidence="1" id="KW-0812">Transmembrane</keyword>
<dbReference type="RefSeq" id="WP_169143980.1">
    <property type="nucleotide sequence ID" value="NZ_JABBGA010000001.1"/>
</dbReference>
<evidence type="ECO:0000313" key="3">
    <source>
        <dbReference type="Proteomes" id="UP000580043"/>
    </source>
</evidence>
<name>A0A848G1M5_9RHOO</name>
<keyword evidence="1" id="KW-0472">Membrane</keyword>
<comment type="caution">
    <text evidence="2">The sequence shown here is derived from an EMBL/GenBank/DDBJ whole genome shotgun (WGS) entry which is preliminary data.</text>
</comment>
<protein>
    <recommendedName>
        <fullName evidence="4">Holin</fullName>
    </recommendedName>
</protein>
<keyword evidence="1" id="KW-1133">Transmembrane helix</keyword>
<dbReference type="AlphaFoldDB" id="A0A848G1M5"/>
<evidence type="ECO:0008006" key="4">
    <source>
        <dbReference type="Google" id="ProtNLM"/>
    </source>
</evidence>
<feature type="transmembrane region" description="Helical" evidence="1">
    <location>
        <begin position="40"/>
        <end position="63"/>
    </location>
</feature>
<evidence type="ECO:0000256" key="1">
    <source>
        <dbReference type="SAM" id="Phobius"/>
    </source>
</evidence>
<organism evidence="2 3">
    <name type="scientific">Zoogloea dura</name>
    <dbReference type="NCBI Taxonomy" id="2728840"/>
    <lineage>
        <taxon>Bacteria</taxon>
        <taxon>Pseudomonadati</taxon>
        <taxon>Pseudomonadota</taxon>
        <taxon>Betaproteobacteria</taxon>
        <taxon>Rhodocyclales</taxon>
        <taxon>Zoogloeaceae</taxon>
        <taxon>Zoogloea</taxon>
    </lineage>
</organism>
<accession>A0A848G1M5</accession>
<reference evidence="2 3" key="1">
    <citation type="submission" date="2020-04" db="EMBL/GenBank/DDBJ databases">
        <title>Zoogloea sp. G-4-1-14 isolated from soil.</title>
        <authorList>
            <person name="Dahal R.H."/>
        </authorList>
    </citation>
    <scope>NUCLEOTIDE SEQUENCE [LARGE SCALE GENOMIC DNA]</scope>
    <source>
        <strain evidence="2 3">G-4-1-14</strain>
    </source>
</reference>
<evidence type="ECO:0000313" key="2">
    <source>
        <dbReference type="EMBL" id="NML24343.1"/>
    </source>
</evidence>
<sequence length="100" mass="10870">MSASHQVTDGTLAAGERVTTFMTQGGAAVTIIGGLTVQEWAMAIGVFVSIIGLLGNWAISWYWKSKHYQLELERAEWDRRHIALGVDVDRRGGGDHGDGD</sequence>
<proteinExistence type="predicted"/>
<keyword evidence="3" id="KW-1185">Reference proteome</keyword>
<dbReference type="EMBL" id="JABBGA010000001">
    <property type="protein sequence ID" value="NML24343.1"/>
    <property type="molecule type" value="Genomic_DNA"/>
</dbReference>
<gene>
    <name evidence="2" type="ORF">HHL15_01165</name>
</gene>